<dbReference type="Proteomes" id="UP000559808">
    <property type="component" value="Unassembled WGS sequence"/>
</dbReference>
<proteinExistence type="predicted"/>
<name>A0A7U7W4J4_CAMLA</name>
<evidence type="ECO:0000313" key="2">
    <source>
        <dbReference type="Proteomes" id="UP000559808"/>
    </source>
</evidence>
<dbReference type="AlphaFoldDB" id="A0A7U7W4J4"/>
<dbReference type="RefSeq" id="WP_393921580.1">
    <property type="nucleotide sequence ID" value="NZ_JAPZJE010000012.1"/>
</dbReference>
<reference evidence="1 2" key="1">
    <citation type="submission" date="2018-05" db="EMBL/GenBank/DDBJ databases">
        <authorList>
            <consortium name="PulseNet: The National Subtyping Network for Foodborne Disease Surveillance"/>
            <person name="Tarr C.L."/>
            <person name="Trees E."/>
            <person name="Katz L.S."/>
            <person name="Carleton-Romer H.A."/>
            <person name="Stroika S."/>
            <person name="Kucerova Z."/>
            <person name="Roache K.F."/>
            <person name="Sabol A.L."/>
            <person name="Besser J."/>
            <person name="Gerner-Smidt P."/>
        </authorList>
    </citation>
    <scope>NUCLEOTIDE SEQUENCE [LARGE SCALE GENOMIC DNA]</scope>
    <source>
        <strain evidence="1 2">D6489</strain>
    </source>
</reference>
<sequence length="129" mass="14914">MLIFGHSLINMQKFSHYENIFIKTNVNCFNYNEQNIKSAKEEKIDFAIYAKNEEEILLSNALGAKYILIEDERLAKIASKMAEFYMFDSKILFLLDVLDNNLKKAYELSVDGVCLKSYITQTKPIKGLV</sequence>
<organism evidence="1 2">
    <name type="scientific">Campylobacter lari</name>
    <dbReference type="NCBI Taxonomy" id="201"/>
    <lineage>
        <taxon>Bacteria</taxon>
        <taxon>Pseudomonadati</taxon>
        <taxon>Campylobacterota</taxon>
        <taxon>Epsilonproteobacteria</taxon>
        <taxon>Campylobacterales</taxon>
        <taxon>Campylobacteraceae</taxon>
        <taxon>Campylobacter</taxon>
    </lineage>
</organism>
<accession>A0A7U7W4J4</accession>
<protein>
    <submittedName>
        <fullName evidence="1">Uncharacterized protein</fullName>
    </submittedName>
</protein>
<evidence type="ECO:0000313" key="1">
    <source>
        <dbReference type="EMBL" id="EAI3914688.1"/>
    </source>
</evidence>
<dbReference type="EMBL" id="AABOWU010000014">
    <property type="protein sequence ID" value="EAI3914688.1"/>
    <property type="molecule type" value="Genomic_DNA"/>
</dbReference>
<comment type="caution">
    <text evidence="1">The sequence shown here is derived from an EMBL/GenBank/DDBJ whole genome shotgun (WGS) entry which is preliminary data.</text>
</comment>
<gene>
    <name evidence="1" type="ORF">YZ34_06650</name>
</gene>